<reference evidence="7" key="1">
    <citation type="submission" date="2009-12" db="EMBL/GenBank/DDBJ databases">
        <authorList>
            <person name="Kielak A."/>
            <person name="van Veen J.A."/>
            <person name="Kowalchuk G.A."/>
        </authorList>
    </citation>
    <scope>NUCLEOTIDE SEQUENCE</scope>
</reference>
<feature type="domain" description="SbsA Ig-like" evidence="4">
    <location>
        <begin position="811"/>
        <end position="918"/>
    </location>
</feature>
<dbReference type="Pfam" id="PF13313">
    <property type="entry name" value="DUF4082"/>
    <property type="match status" value="1"/>
</dbReference>
<evidence type="ECO:0000259" key="5">
    <source>
        <dbReference type="Pfam" id="PF13313"/>
    </source>
</evidence>
<dbReference type="InterPro" id="IPR014755">
    <property type="entry name" value="Cu-Rt/internalin_Ig-like"/>
</dbReference>
<dbReference type="Gene3D" id="2.60.40.650">
    <property type="match status" value="1"/>
</dbReference>
<dbReference type="InterPro" id="IPR025141">
    <property type="entry name" value="DUF4082"/>
</dbReference>
<dbReference type="InterPro" id="IPR014756">
    <property type="entry name" value="Ig_E-set"/>
</dbReference>
<proteinExistence type="predicted"/>
<feature type="region of interest" description="Disordered" evidence="2">
    <location>
        <begin position="1536"/>
        <end position="1556"/>
    </location>
</feature>
<evidence type="ECO:0000256" key="2">
    <source>
        <dbReference type="SAM" id="MobiDB-lite"/>
    </source>
</evidence>
<evidence type="ECO:0000256" key="3">
    <source>
        <dbReference type="SAM" id="SignalP"/>
    </source>
</evidence>
<feature type="signal peptide" evidence="3">
    <location>
        <begin position="1"/>
        <end position="26"/>
    </location>
</feature>
<dbReference type="InterPro" id="IPR046540">
    <property type="entry name" value="DMFA2_C"/>
</dbReference>
<feature type="chain" id="PRO_5003182186" description="DUF4082 domain-containing protein" evidence="3">
    <location>
        <begin position="27"/>
        <end position="1556"/>
    </location>
</feature>
<organism evidence="7">
    <name type="scientific">uncultured bacterium 92</name>
    <dbReference type="NCBI Taxonomy" id="698394"/>
    <lineage>
        <taxon>Bacteria</taxon>
        <taxon>environmental samples</taxon>
    </lineage>
</organism>
<evidence type="ECO:0000259" key="4">
    <source>
        <dbReference type="Pfam" id="PF13205"/>
    </source>
</evidence>
<accession>E3T6C6</accession>
<dbReference type="Pfam" id="PF13205">
    <property type="entry name" value="Big_5"/>
    <property type="match status" value="1"/>
</dbReference>
<evidence type="ECO:0000259" key="6">
    <source>
        <dbReference type="Pfam" id="PF20254"/>
    </source>
</evidence>
<dbReference type="Pfam" id="PF17957">
    <property type="entry name" value="Big_7"/>
    <property type="match status" value="1"/>
</dbReference>
<evidence type="ECO:0000313" key="7">
    <source>
        <dbReference type="EMBL" id="ADC35870.1"/>
    </source>
</evidence>
<dbReference type="InterPro" id="IPR032812">
    <property type="entry name" value="SbsA_Ig"/>
</dbReference>
<sequence length="1556" mass="164975">MTTIMSPRLLSTARRFLLLSAIAALAISWLPATHRTVARAQGTPGPCDPPNNAIVCENSKPGNPSTQWDVDGIGDDTIQGFTTDISYAPGDTVHFKVDTQATGFRLDIYRLGYYGGLGARKITTVSTTVPTNQPDCLDDEATGLIDCGNWSESATWQVPLTAVSGIYIAKAVRTDTGGASHIVFIVRNDTSHSDLLFQTSDTTWQAYNRYGGNSLYVGGPGTDPGRAYKVSYNRPFITRGETIEDWLFNAEYPMIRFLEANGFDVSYTTGVDTDRRGSEILEHKAFMSVGHDEYWSGNQRANVEAARAAGVNLAFFSGNESFWKTRWEGSIDGSNTSRRTLVCYKETHANAKIDPTSAWTGTWRDPRFSPPADGGRPENAMMGTIFTVNTGTAAIQVPGAFGALRFWRNTSIASLQPNETATFPSGTLGYEWDSDLDNGSRPLGLIDLSQTVVSGVSVLQDYGSNYAPATAVHNLTMYRHSSGALVFGAGTIQWTWGLDAIHDRGDDPPNQDMQQATVNLFADMGAQPQTLQANLVPATKGTDTLAPSSSITSPVNGALVAANTSVTIIGTAQDVGGGAVGAVDVSVDGGLTWHRAQGRTTWVYSWSTGAPRTAILKSRAIDDSGNIEVPSNAVSVTVSNNVPLNCPCSIWSVASAPIQSSDPDNSPNELGVKFKSDVSGYITALKFYKSPENTGIHVGNLWTSTGTLLASATFSNESDAGWQMVTFGAPVAITANTVYVASYHTTAGHYASDEGAFALAGVDNGPLHALSDSAAGGNGVFRNHGSGFPDQTFNATNYWVDIEFRTTVPPDTTPPTVASHLPLNNAIDVSTTNPVTAVFNEPMIASTINASTLLLAANGSNVPATVTYTVAGNKAQLAPSTALAPFTTYTMTVKSGASGVKDAAGNAMTSDFAWSFTTGPSAPPPPDTGPGGPILIITSSANPFTKYYAEILRTEGLNAFALMDIGQVSATTLAPYDVAILGEMTLTTTQVSTLTTWVSGGGNLIAMRPDKKLASLLGLTDAGSTLSNTYLLFNTTAAPGAGIVSQTLQFHGSADRYTVNGATVLGTLYSSASTATSNPAVTVRSVGTSGGQAAAFTFDLAKSIVYTRQGNPAWSGQERDGQAPIRSDDLFFGAAAGDTQADWVDLNKVAIPQADEQQRFLANLIGLVNQDRKPLPRFWYFPNGKKAVVVMTGDDHANGGTRGRFDQFLASSPANCSVNDWECVRGTSYIYAATPLSDSEAATYASQGFEIALHVNTDCADWTPQTLDSYYTDQLDALESAFPSLTPPTTNRTHCIVWSDYSSQPQVELNHGIRLDTSYYYWPPTWVNDRPGLFTGSGMPMRFATSTGAFIDVYQATTQMTDESGQSYPFTVDTLLDRALGPLGYYGAFVANLHTDQSQEPQSDATVASALARGVSVITSRQLLVWLDARNSSSFANLAWSGNTLTFNVNAAPGANKLQGMLPVSNGALILTSLMRNGVAVPTTTQTIKGVTYVFFAATSGAYTASYAADTFPPVISSVQATAAATTATITWSTDEGSTSRVDYGTNPAALSSNVT</sequence>
<dbReference type="SUPFAM" id="SSF81296">
    <property type="entry name" value="E set domains"/>
    <property type="match status" value="1"/>
</dbReference>
<reference evidence="7" key="2">
    <citation type="journal article" date="2010" name="Appl. Environ. Microbiol.">
        <title>Comparative analysis of acidobacterial genomic fragments from terrestrial and aquatic metagenomic libraries, with emphasis on acidobacteria subdivision 6.</title>
        <authorList>
            <person name="Kielak A.M."/>
            <person name="van Veen J.A."/>
            <person name="Kowalchuk G.A."/>
        </authorList>
    </citation>
    <scope>NUCLEOTIDE SEQUENCE</scope>
</reference>
<evidence type="ECO:0008006" key="8">
    <source>
        <dbReference type="Google" id="ProtNLM"/>
    </source>
</evidence>
<feature type="non-terminal residue" evidence="7">
    <location>
        <position position="1556"/>
    </location>
</feature>
<name>E3T6C6_9BACT</name>
<protein>
    <recommendedName>
        <fullName evidence="8">DUF4082 domain-containing protein</fullName>
    </recommendedName>
</protein>
<feature type="domain" description="DUF4082" evidence="5">
    <location>
        <begin position="656"/>
        <end position="800"/>
    </location>
</feature>
<keyword evidence="1 3" id="KW-0732">Signal</keyword>
<dbReference type="EMBL" id="GU260702">
    <property type="protein sequence ID" value="ADC35870.1"/>
    <property type="molecule type" value="Genomic_DNA"/>
</dbReference>
<feature type="domain" description="N,N-dimethylformamidase beta subunit-like C-terminal" evidence="6">
    <location>
        <begin position="106"/>
        <end position="499"/>
    </location>
</feature>
<dbReference type="Pfam" id="PF20254">
    <property type="entry name" value="DMFA2_C"/>
    <property type="match status" value="1"/>
</dbReference>
<dbReference type="Gene3D" id="2.60.40.1220">
    <property type="match status" value="1"/>
</dbReference>
<evidence type="ECO:0000256" key="1">
    <source>
        <dbReference type="ARBA" id="ARBA00022729"/>
    </source>
</evidence>